<evidence type="ECO:0000256" key="1">
    <source>
        <dbReference type="ARBA" id="ARBA00023002"/>
    </source>
</evidence>
<feature type="domain" description="NADP-dependent oxidoreductase" evidence="2">
    <location>
        <begin position="16"/>
        <end position="188"/>
    </location>
</feature>
<dbReference type="InterPro" id="IPR023210">
    <property type="entry name" value="NADP_OxRdtase_dom"/>
</dbReference>
<dbReference type="Pfam" id="PF00248">
    <property type="entry name" value="Aldo_ket_red"/>
    <property type="match status" value="1"/>
</dbReference>
<dbReference type="SUPFAM" id="SSF51430">
    <property type="entry name" value="NAD(P)-linked oxidoreductase"/>
    <property type="match status" value="1"/>
</dbReference>
<protein>
    <recommendedName>
        <fullName evidence="2">NADP-dependent oxidoreductase domain-containing protein</fullName>
    </recommendedName>
</protein>
<dbReference type="AlphaFoldDB" id="A0A382X9L1"/>
<dbReference type="PANTHER" id="PTHR43364">
    <property type="entry name" value="NADH-SPECIFIC METHYLGLYOXAL REDUCTASE-RELATED"/>
    <property type="match status" value="1"/>
</dbReference>
<dbReference type="PANTHER" id="PTHR43364:SF4">
    <property type="entry name" value="NAD(P)-LINKED OXIDOREDUCTASE SUPERFAMILY PROTEIN"/>
    <property type="match status" value="1"/>
</dbReference>
<dbReference type="Gene3D" id="3.20.20.100">
    <property type="entry name" value="NADP-dependent oxidoreductase domain"/>
    <property type="match status" value="1"/>
</dbReference>
<name>A0A382X9L1_9ZZZZ</name>
<proteinExistence type="predicted"/>
<evidence type="ECO:0000259" key="2">
    <source>
        <dbReference type="Pfam" id="PF00248"/>
    </source>
</evidence>
<accession>A0A382X9L1</accession>
<dbReference type="EMBL" id="UINC01165903">
    <property type="protein sequence ID" value="SVD67559.1"/>
    <property type="molecule type" value="Genomic_DNA"/>
</dbReference>
<dbReference type="InterPro" id="IPR036812">
    <property type="entry name" value="NAD(P)_OxRdtase_dom_sf"/>
</dbReference>
<sequence length="201" mass="23287">MNFRKLGNTDLKVSTICLGTMTWGEQNNQKEAFEQMDYAISQGINFFDTAEMYAVPSTEKTFGKTETIIGNWFKERNNRKKVILATKISGPGLSWIRGGGLQYTKENISSALLGSLERLQTDYIDLYQLHWPERNTNYFGKLGYKHKTEEREWNDFESILRTLKQFVDEGKIRYIGLSNESAWGLSKFLELSRSQNLPRVM</sequence>
<gene>
    <name evidence="3" type="ORF">METZ01_LOCUS420413</name>
</gene>
<keyword evidence="1" id="KW-0560">Oxidoreductase</keyword>
<dbReference type="InterPro" id="IPR050523">
    <property type="entry name" value="AKR_Detox_Biosynth"/>
</dbReference>
<feature type="non-terminal residue" evidence="3">
    <location>
        <position position="201"/>
    </location>
</feature>
<evidence type="ECO:0000313" key="3">
    <source>
        <dbReference type="EMBL" id="SVD67559.1"/>
    </source>
</evidence>
<organism evidence="3">
    <name type="scientific">marine metagenome</name>
    <dbReference type="NCBI Taxonomy" id="408172"/>
    <lineage>
        <taxon>unclassified sequences</taxon>
        <taxon>metagenomes</taxon>
        <taxon>ecological metagenomes</taxon>
    </lineage>
</organism>
<dbReference type="GO" id="GO:0016491">
    <property type="term" value="F:oxidoreductase activity"/>
    <property type="evidence" value="ECO:0007669"/>
    <property type="project" value="UniProtKB-KW"/>
</dbReference>
<reference evidence="3" key="1">
    <citation type="submission" date="2018-05" db="EMBL/GenBank/DDBJ databases">
        <authorList>
            <person name="Lanie J.A."/>
            <person name="Ng W.-L."/>
            <person name="Kazmierczak K.M."/>
            <person name="Andrzejewski T.M."/>
            <person name="Davidsen T.M."/>
            <person name="Wayne K.J."/>
            <person name="Tettelin H."/>
            <person name="Glass J.I."/>
            <person name="Rusch D."/>
            <person name="Podicherti R."/>
            <person name="Tsui H.-C.T."/>
            <person name="Winkler M.E."/>
        </authorList>
    </citation>
    <scope>NUCLEOTIDE SEQUENCE</scope>
</reference>